<dbReference type="PANTHER" id="PTHR12713">
    <property type="entry name" value="VACUOLAR ATP SYNTHASE SUBUNIT G"/>
    <property type="match status" value="1"/>
</dbReference>
<comment type="subunit">
    <text evidence="5">V-ATPase is a heteromultimeric enzyme made up of two complexes: the ATP-hydrolytic V1 complex and the proton translocation V0 complex.</text>
</comment>
<protein>
    <recommendedName>
        <fullName evidence="5">V-type proton ATPase subunit G</fullName>
    </recommendedName>
</protein>
<evidence type="ECO:0000256" key="3">
    <source>
        <dbReference type="ARBA" id="ARBA00022781"/>
    </source>
</evidence>
<dbReference type="EMBL" id="REGN01013016">
    <property type="protein sequence ID" value="RMZ94475.1"/>
    <property type="molecule type" value="Genomic_DNA"/>
</dbReference>
<evidence type="ECO:0000256" key="4">
    <source>
        <dbReference type="ARBA" id="ARBA00023065"/>
    </source>
</evidence>
<evidence type="ECO:0000256" key="2">
    <source>
        <dbReference type="ARBA" id="ARBA00022448"/>
    </source>
</evidence>
<dbReference type="NCBIfam" id="TIGR01147">
    <property type="entry name" value="V_ATP_synt_G"/>
    <property type="match status" value="1"/>
</dbReference>
<dbReference type="Gene3D" id="1.20.5.2950">
    <property type="match status" value="1"/>
</dbReference>
<dbReference type="Pfam" id="PF03179">
    <property type="entry name" value="V-ATPase_G"/>
    <property type="match status" value="1"/>
</dbReference>
<dbReference type="Proteomes" id="UP000276133">
    <property type="component" value="Unassembled WGS sequence"/>
</dbReference>
<reference evidence="6 7" key="1">
    <citation type="journal article" date="2018" name="Sci. Rep.">
        <title>Genomic signatures of local adaptation to the degree of environmental predictability in rotifers.</title>
        <authorList>
            <person name="Franch-Gras L."/>
            <person name="Hahn C."/>
            <person name="Garcia-Roger E.M."/>
            <person name="Carmona M.J."/>
            <person name="Serra M."/>
            <person name="Gomez A."/>
        </authorList>
    </citation>
    <scope>NUCLEOTIDE SEQUENCE [LARGE SCALE GENOMIC DNA]</scope>
    <source>
        <strain evidence="6">HYR1</strain>
    </source>
</reference>
<dbReference type="GO" id="GO:0000221">
    <property type="term" value="C:vacuolar proton-transporting V-type ATPase, V1 domain"/>
    <property type="evidence" value="ECO:0007669"/>
    <property type="project" value="TreeGrafter"/>
</dbReference>
<dbReference type="GO" id="GO:0016887">
    <property type="term" value="F:ATP hydrolysis activity"/>
    <property type="evidence" value="ECO:0007669"/>
    <property type="project" value="TreeGrafter"/>
</dbReference>
<sequence>MATQSAGIQQLLQAEKKAAETVAEARKRRTQLLKRAKEEAVHEVEAFKLEKEKAYKALEQQTVGSRSVNEDSIKIKTDEAIVEMENLFQKNRDKVLSDILSSVCNVEPNKHENLIIR</sequence>
<comment type="similarity">
    <text evidence="1 5">Belongs to the V-ATPase G subunit family.</text>
</comment>
<dbReference type="OrthoDB" id="250802at2759"/>
<keyword evidence="3 5" id="KW-0375">Hydrogen ion transport</keyword>
<proteinExistence type="inferred from homology"/>
<dbReference type="InterPro" id="IPR005124">
    <property type="entry name" value="V-ATPase_G"/>
</dbReference>
<dbReference type="AlphaFoldDB" id="A0A3M7P5X7"/>
<keyword evidence="2 5" id="KW-0813">Transport</keyword>
<dbReference type="GO" id="GO:0046961">
    <property type="term" value="F:proton-transporting ATPase activity, rotational mechanism"/>
    <property type="evidence" value="ECO:0007669"/>
    <property type="project" value="InterPro"/>
</dbReference>
<dbReference type="PANTHER" id="PTHR12713:SF11">
    <property type="entry name" value="V-TYPE PROTON ATPASE SUBUNIT G"/>
    <property type="match status" value="1"/>
</dbReference>
<gene>
    <name evidence="6" type="ORF">BpHYR1_047191</name>
</gene>
<evidence type="ECO:0000256" key="1">
    <source>
        <dbReference type="ARBA" id="ARBA00010066"/>
    </source>
</evidence>
<accession>A0A3M7P5X7</accession>
<comment type="function">
    <text evidence="5">Subunit of the V1 complex of vacuolar(H+)-ATPase (V-ATPase), a multisubunit enzyme composed of a peripheral complex (V1) that hydrolyzes ATP and a membrane integral complex (V0) that translocates protons. V-ATPase is responsible for acidifying and maintaining the pH of intracellular compartments and in some cell types, is targeted to the plasma membrane, where it is responsible for acidifying the extracellular environment.</text>
</comment>
<keyword evidence="4 5" id="KW-0406">Ion transport</keyword>
<evidence type="ECO:0000256" key="5">
    <source>
        <dbReference type="RuleBase" id="RU364019"/>
    </source>
</evidence>
<organism evidence="6 7">
    <name type="scientific">Brachionus plicatilis</name>
    <name type="common">Marine rotifer</name>
    <name type="synonym">Brachionus muelleri</name>
    <dbReference type="NCBI Taxonomy" id="10195"/>
    <lineage>
        <taxon>Eukaryota</taxon>
        <taxon>Metazoa</taxon>
        <taxon>Spiralia</taxon>
        <taxon>Gnathifera</taxon>
        <taxon>Rotifera</taxon>
        <taxon>Eurotatoria</taxon>
        <taxon>Monogononta</taxon>
        <taxon>Pseudotrocha</taxon>
        <taxon>Ploima</taxon>
        <taxon>Brachionidae</taxon>
        <taxon>Brachionus</taxon>
    </lineage>
</organism>
<name>A0A3M7P5X7_BRAPC</name>
<evidence type="ECO:0000313" key="6">
    <source>
        <dbReference type="EMBL" id="RMZ94475.1"/>
    </source>
</evidence>
<dbReference type="FunFam" id="1.20.5.2950:FF:000001">
    <property type="entry name" value="V-type proton ATPase subunit G"/>
    <property type="match status" value="1"/>
</dbReference>
<dbReference type="STRING" id="10195.A0A3M7P5X7"/>
<comment type="caution">
    <text evidence="6">The sequence shown here is derived from an EMBL/GenBank/DDBJ whole genome shotgun (WGS) entry which is preliminary data.</text>
</comment>
<evidence type="ECO:0000313" key="7">
    <source>
        <dbReference type="Proteomes" id="UP000276133"/>
    </source>
</evidence>
<keyword evidence="7" id="KW-1185">Reference proteome</keyword>